<accession>F0VZB9</accession>
<dbReference type="HOGENOM" id="CLU_088458_2_1_1"/>
<proteinExistence type="predicted"/>
<gene>
    <name evidence="1" type="primary">AlNc14C2G257</name>
    <name evidence="1" type="ORF">ALNC14_002920</name>
</gene>
<name>F0VZB9_9STRA</name>
<dbReference type="EMBL" id="FR824047">
    <property type="protein sequence ID" value="CCA14149.1"/>
    <property type="molecule type" value="Genomic_DNA"/>
</dbReference>
<dbReference type="AlphaFoldDB" id="F0VZB9"/>
<reference evidence="1" key="2">
    <citation type="submission" date="2011-02" db="EMBL/GenBank/DDBJ databases">
        <authorList>
            <person name="MacLean D."/>
        </authorList>
    </citation>
    <scope>NUCLEOTIDE SEQUENCE</scope>
</reference>
<sequence length="86" mass="10191">MISKKKAMYYADRLDEFLSRFEEDGQEILERDLETIGNDDVIVAMWWVQDAWASVICISIFNCWRHTRILDEELYELIEGVAKLCV</sequence>
<protein>
    <submittedName>
        <fullName evidence="1">AlNc14C2G257 protein</fullName>
    </submittedName>
</protein>
<organism evidence="1">
    <name type="scientific">Albugo laibachii Nc14</name>
    <dbReference type="NCBI Taxonomy" id="890382"/>
    <lineage>
        <taxon>Eukaryota</taxon>
        <taxon>Sar</taxon>
        <taxon>Stramenopiles</taxon>
        <taxon>Oomycota</taxon>
        <taxon>Peronosporomycetes</taxon>
        <taxon>Albuginales</taxon>
        <taxon>Albuginaceae</taxon>
        <taxon>Albugo</taxon>
    </lineage>
</organism>
<reference evidence="1" key="1">
    <citation type="journal article" date="2011" name="PLoS Biol.">
        <title>Gene gain and loss during evolution of obligate parasitism in the white rust pathogen of Arabidopsis thaliana.</title>
        <authorList>
            <person name="Kemen E."/>
            <person name="Gardiner A."/>
            <person name="Schultz-Larsen T."/>
            <person name="Kemen A.C."/>
            <person name="Balmuth A.L."/>
            <person name="Robert-Seilaniantz A."/>
            <person name="Bailey K."/>
            <person name="Holub E."/>
            <person name="Studholme D.J."/>
            <person name="Maclean D."/>
            <person name="Jones J.D."/>
        </authorList>
    </citation>
    <scope>NUCLEOTIDE SEQUENCE</scope>
</reference>
<evidence type="ECO:0000313" key="1">
    <source>
        <dbReference type="EMBL" id="CCA14149.1"/>
    </source>
</evidence>